<dbReference type="RefSeq" id="WP_093031610.1">
    <property type="nucleotide sequence ID" value="NZ_FMZV01000007.1"/>
</dbReference>
<dbReference type="Pfam" id="PF13460">
    <property type="entry name" value="NAD_binding_10"/>
    <property type="match status" value="1"/>
</dbReference>
<evidence type="ECO:0000259" key="1">
    <source>
        <dbReference type="Pfam" id="PF13460"/>
    </source>
</evidence>
<dbReference type="GO" id="GO:0044877">
    <property type="term" value="F:protein-containing complex binding"/>
    <property type="evidence" value="ECO:0007669"/>
    <property type="project" value="TreeGrafter"/>
</dbReference>
<dbReference type="InterPro" id="IPR036291">
    <property type="entry name" value="NAD(P)-bd_dom_sf"/>
</dbReference>
<keyword evidence="3" id="KW-1185">Reference proteome</keyword>
<dbReference type="CDD" id="cd05271">
    <property type="entry name" value="NDUFA9_like_SDR_a"/>
    <property type="match status" value="1"/>
</dbReference>
<dbReference type="InterPro" id="IPR016040">
    <property type="entry name" value="NAD(P)-bd_dom"/>
</dbReference>
<protein>
    <submittedName>
        <fullName evidence="2">NADH dehydrogenase</fullName>
    </submittedName>
</protein>
<dbReference type="STRING" id="639004.SAMN04488239_107174"/>
<dbReference type="OrthoDB" id="9776313at2"/>
<evidence type="ECO:0000313" key="3">
    <source>
        <dbReference type="Proteomes" id="UP000199628"/>
    </source>
</evidence>
<reference evidence="3" key="1">
    <citation type="submission" date="2016-10" db="EMBL/GenBank/DDBJ databases">
        <authorList>
            <person name="Varghese N."/>
            <person name="Submissions S."/>
        </authorList>
    </citation>
    <scope>NUCLEOTIDE SEQUENCE [LARGE SCALE GENOMIC DNA]</scope>
    <source>
        <strain evidence="3">CGMCC 1.9108</strain>
    </source>
</reference>
<evidence type="ECO:0000313" key="2">
    <source>
        <dbReference type="EMBL" id="SDD45602.1"/>
    </source>
</evidence>
<dbReference type="Proteomes" id="UP000199628">
    <property type="component" value="Unassembled WGS sequence"/>
</dbReference>
<dbReference type="AlphaFoldDB" id="A0A1G6UWA0"/>
<name>A0A1G6UWA0_9RHOB</name>
<dbReference type="Gene3D" id="3.40.50.720">
    <property type="entry name" value="NAD(P)-binding Rossmann-like Domain"/>
    <property type="match status" value="1"/>
</dbReference>
<proteinExistence type="predicted"/>
<feature type="domain" description="NAD(P)-binding" evidence="1">
    <location>
        <begin position="10"/>
        <end position="151"/>
    </location>
</feature>
<accession>A0A1G6UWA0</accession>
<dbReference type="InterPro" id="IPR051207">
    <property type="entry name" value="ComplexI_NDUFA9_subunit"/>
</dbReference>
<dbReference type="EMBL" id="FMZV01000007">
    <property type="protein sequence ID" value="SDD45602.1"/>
    <property type="molecule type" value="Genomic_DNA"/>
</dbReference>
<dbReference type="PANTHER" id="PTHR12126">
    <property type="entry name" value="NADH-UBIQUINONE OXIDOREDUCTASE 39 KDA SUBUNIT-RELATED"/>
    <property type="match status" value="1"/>
</dbReference>
<dbReference type="PANTHER" id="PTHR12126:SF11">
    <property type="entry name" value="NADH DEHYDROGENASE [UBIQUINONE] 1 ALPHA SUBCOMPLEX SUBUNIT 9, MITOCHONDRIAL"/>
    <property type="match status" value="1"/>
</dbReference>
<gene>
    <name evidence="2" type="ORF">SAMN04488239_107174</name>
</gene>
<organism evidence="2 3">
    <name type="scientific">Ruegeria marina</name>
    <dbReference type="NCBI Taxonomy" id="639004"/>
    <lineage>
        <taxon>Bacteria</taxon>
        <taxon>Pseudomonadati</taxon>
        <taxon>Pseudomonadota</taxon>
        <taxon>Alphaproteobacteria</taxon>
        <taxon>Rhodobacterales</taxon>
        <taxon>Roseobacteraceae</taxon>
        <taxon>Ruegeria</taxon>
    </lineage>
</organism>
<dbReference type="SUPFAM" id="SSF51735">
    <property type="entry name" value="NAD(P)-binding Rossmann-fold domains"/>
    <property type="match status" value="1"/>
</dbReference>
<sequence length="300" mass="31982">MSKDLYTVFGGTGFLGQRIAGHLLENGHRVRVVARRPERGGDLLQHARAEAVSADILRPESLSAALQGAAGAINAVSLYRETRDLTFERVHCEAASQLAAAAMRSGVGRFIQISGIGADPRAADDYIRARGRGESVVRDAFPSAVIVRPSVMFGEGDAFLTAIAQTIRRLPIYPLFGQGLTRLQPVYVDDVAMACAKLLAAAHAERLYEFGGPRVLTYRQLVGEVAQAQGRTVHMVPVPFAVWRAIAAAADILPAAPITRSQIALIEEDNVASRTVPGLSALGIDARDIVAVAARLGGQR</sequence>